<reference evidence="1 2" key="1">
    <citation type="journal article" date="2022" name="Allergy">
        <title>Genome assembly and annotation of Periplaneta americana reveal a comprehensive cockroach allergen profile.</title>
        <authorList>
            <person name="Wang L."/>
            <person name="Xiong Q."/>
            <person name="Saelim N."/>
            <person name="Wang L."/>
            <person name="Nong W."/>
            <person name="Wan A.T."/>
            <person name="Shi M."/>
            <person name="Liu X."/>
            <person name="Cao Q."/>
            <person name="Hui J.H.L."/>
            <person name="Sookrung N."/>
            <person name="Leung T.F."/>
            <person name="Tungtrongchitr A."/>
            <person name="Tsui S.K.W."/>
        </authorList>
    </citation>
    <scope>NUCLEOTIDE SEQUENCE [LARGE SCALE GENOMIC DNA]</scope>
    <source>
        <strain evidence="1">PWHHKU_190912</strain>
    </source>
</reference>
<organism evidence="1 2">
    <name type="scientific">Periplaneta americana</name>
    <name type="common">American cockroach</name>
    <name type="synonym">Blatta americana</name>
    <dbReference type="NCBI Taxonomy" id="6978"/>
    <lineage>
        <taxon>Eukaryota</taxon>
        <taxon>Metazoa</taxon>
        <taxon>Ecdysozoa</taxon>
        <taxon>Arthropoda</taxon>
        <taxon>Hexapoda</taxon>
        <taxon>Insecta</taxon>
        <taxon>Pterygota</taxon>
        <taxon>Neoptera</taxon>
        <taxon>Polyneoptera</taxon>
        <taxon>Dictyoptera</taxon>
        <taxon>Blattodea</taxon>
        <taxon>Blattoidea</taxon>
        <taxon>Blattidae</taxon>
        <taxon>Blattinae</taxon>
        <taxon>Periplaneta</taxon>
    </lineage>
</organism>
<keyword evidence="2" id="KW-1185">Reference proteome</keyword>
<dbReference type="EMBL" id="JAJSOF020000039">
    <property type="protein sequence ID" value="KAJ4427058.1"/>
    <property type="molecule type" value="Genomic_DNA"/>
</dbReference>
<evidence type="ECO:0000313" key="1">
    <source>
        <dbReference type="EMBL" id="KAJ4427058.1"/>
    </source>
</evidence>
<name>A0ABQ8RZC0_PERAM</name>
<gene>
    <name evidence="1" type="ORF">ANN_26857</name>
</gene>
<protein>
    <submittedName>
        <fullName evidence="1">Uncharacterized protein</fullName>
    </submittedName>
</protein>
<evidence type="ECO:0000313" key="2">
    <source>
        <dbReference type="Proteomes" id="UP001148838"/>
    </source>
</evidence>
<accession>A0ABQ8RZC0</accession>
<sequence>MRATCTYLEREASGVSVWKHAAGCWYASAVDRSESVLREQVHIHSIRFQTSTQVKNKYYRLSNSFYFFHGTYYTQMYH</sequence>
<dbReference type="Proteomes" id="UP001148838">
    <property type="component" value="Unassembled WGS sequence"/>
</dbReference>
<comment type="caution">
    <text evidence="1">The sequence shown here is derived from an EMBL/GenBank/DDBJ whole genome shotgun (WGS) entry which is preliminary data.</text>
</comment>
<proteinExistence type="predicted"/>